<gene>
    <name evidence="1" type="ORF">LPB142_14695</name>
</gene>
<dbReference type="STRING" id="1850250.LPB142_14695"/>
<dbReference type="KEGG" id="rhp:LPB142_14695"/>
<keyword evidence="2" id="KW-1185">Reference proteome</keyword>
<organism evidence="1 2">
    <name type="scientific">Rhodobacter xanthinilyticus</name>
    <dbReference type="NCBI Taxonomy" id="1850250"/>
    <lineage>
        <taxon>Bacteria</taxon>
        <taxon>Pseudomonadati</taxon>
        <taxon>Pseudomonadota</taxon>
        <taxon>Alphaproteobacteria</taxon>
        <taxon>Rhodobacterales</taxon>
        <taxon>Rhodobacter group</taxon>
        <taxon>Rhodobacter</taxon>
    </lineage>
</organism>
<dbReference type="EMBL" id="CP017781">
    <property type="protein sequence ID" value="AOZ70423.1"/>
    <property type="molecule type" value="Genomic_DNA"/>
</dbReference>
<dbReference type="InterPro" id="IPR018037">
    <property type="entry name" value="FixH_proteobacterial"/>
</dbReference>
<dbReference type="AlphaFoldDB" id="A0A1D9MF50"/>
<sequence>MAKEITGKKVLAFAVGAFGIIIGVNLVMAWQAVSTFPGLEVPNSYVASQSFDKERAAQEALGWTVEPSYENGVLSLVVRDKAGLPAPVAELKALVGRTTHVRADAEPKFTQAGAVFTAPVTLEPGAWLIHLDATAADGTEFRQRIDLFIEG</sequence>
<accession>A0A1D9MF50</accession>
<dbReference type="InterPro" id="IPR008620">
    <property type="entry name" value="FixH"/>
</dbReference>
<name>A0A1D9MF50_9RHOB</name>
<evidence type="ECO:0000313" key="2">
    <source>
        <dbReference type="Proteomes" id="UP000176562"/>
    </source>
</evidence>
<protein>
    <submittedName>
        <fullName evidence="1">Nitrogen fixation protein FixH</fullName>
    </submittedName>
</protein>
<dbReference type="RefSeq" id="WP_071166815.1">
    <property type="nucleotide sequence ID" value="NZ_CP017781.1"/>
</dbReference>
<reference evidence="1 2" key="1">
    <citation type="submission" date="2016-10" db="EMBL/GenBank/DDBJ databases">
        <title>Rhodobacter sp. LPB0142, isolated from sea water.</title>
        <authorList>
            <person name="Kim E."/>
            <person name="Yi H."/>
        </authorList>
    </citation>
    <scope>NUCLEOTIDE SEQUENCE [LARGE SCALE GENOMIC DNA]</scope>
    <source>
        <strain evidence="1 2">LPB0142</strain>
    </source>
</reference>
<proteinExistence type="predicted"/>
<dbReference type="Proteomes" id="UP000176562">
    <property type="component" value="Chromosome"/>
</dbReference>
<evidence type="ECO:0000313" key="1">
    <source>
        <dbReference type="EMBL" id="AOZ70423.1"/>
    </source>
</evidence>
<dbReference type="Pfam" id="PF05751">
    <property type="entry name" value="FixH"/>
    <property type="match status" value="1"/>
</dbReference>
<dbReference type="PIRSF" id="PIRSF011386">
    <property type="entry name" value="FixH"/>
    <property type="match status" value="1"/>
</dbReference>